<dbReference type="InterPro" id="IPR035979">
    <property type="entry name" value="RBD_domain_sf"/>
</dbReference>
<dbReference type="SUPFAM" id="SSF54928">
    <property type="entry name" value="RNA-binding domain, RBD"/>
    <property type="match status" value="1"/>
</dbReference>
<gene>
    <name evidence="7" type="ORF">KABA2_13S05632</name>
</gene>
<comment type="subcellular location">
    <subcellularLocation>
        <location evidence="1">Nucleus</location>
    </subcellularLocation>
</comment>
<dbReference type="GO" id="GO:0005730">
    <property type="term" value="C:nucleolus"/>
    <property type="evidence" value="ECO:0007669"/>
    <property type="project" value="TreeGrafter"/>
</dbReference>
<evidence type="ECO:0000256" key="3">
    <source>
        <dbReference type="ARBA" id="ARBA00023161"/>
    </source>
</evidence>
<dbReference type="GO" id="GO:0000184">
    <property type="term" value="P:nuclear-transcribed mRNA catabolic process, nonsense-mediated decay"/>
    <property type="evidence" value="ECO:0007669"/>
    <property type="project" value="UniProtKB-KW"/>
</dbReference>
<evidence type="ECO:0000259" key="6">
    <source>
        <dbReference type="Pfam" id="PF03467"/>
    </source>
</evidence>
<proteinExistence type="inferred from homology"/>
<evidence type="ECO:0000313" key="8">
    <source>
        <dbReference type="Proteomes" id="UP000644660"/>
    </source>
</evidence>
<dbReference type="RefSeq" id="XP_041409057.1">
    <property type="nucleotide sequence ID" value="XM_041553123.1"/>
</dbReference>
<dbReference type="GO" id="GO:0045727">
    <property type="term" value="P:positive regulation of translation"/>
    <property type="evidence" value="ECO:0007669"/>
    <property type="project" value="TreeGrafter"/>
</dbReference>
<evidence type="ECO:0000256" key="2">
    <source>
        <dbReference type="ARBA" id="ARBA00005991"/>
    </source>
</evidence>
<dbReference type="Pfam" id="PF03467">
    <property type="entry name" value="Smg4_UPF3"/>
    <property type="match status" value="1"/>
</dbReference>
<comment type="similarity">
    <text evidence="2">Belongs to the RENT3 family.</text>
</comment>
<keyword evidence="8" id="KW-1185">Reference proteome</keyword>
<dbReference type="InterPro" id="IPR005120">
    <property type="entry name" value="UPF3_dom"/>
</dbReference>
<name>A0A8H2ZJN1_9SACH</name>
<dbReference type="PANTHER" id="PTHR13112:SF0">
    <property type="entry name" value="FI21285P1"/>
    <property type="match status" value="1"/>
</dbReference>
<accession>A0A8H2ZJN1</accession>
<protein>
    <submittedName>
        <fullName evidence="7">Similar to Saccharomyces cerevisiae YGR072W UPF3 Component of the nonsense-mediated mRNA decay (NMD) pathway, along with Nam7p and Nmd2p</fullName>
    </submittedName>
</protein>
<dbReference type="GeneID" id="64860327"/>
<dbReference type="InterPro" id="IPR039722">
    <property type="entry name" value="Upf3"/>
</dbReference>
<dbReference type="PANTHER" id="PTHR13112">
    <property type="entry name" value="UPF3 REGULATOR OF NONSENSE TRANSCRIPTS-LIKE PROTEIN"/>
    <property type="match status" value="1"/>
</dbReference>
<evidence type="ECO:0000256" key="1">
    <source>
        <dbReference type="ARBA" id="ARBA00004123"/>
    </source>
</evidence>
<comment type="caution">
    <text evidence="7">The sequence shown here is derived from an EMBL/GenBank/DDBJ whole genome shotgun (WGS) entry which is preliminary data.</text>
</comment>
<evidence type="ECO:0000256" key="4">
    <source>
        <dbReference type="ARBA" id="ARBA00023242"/>
    </source>
</evidence>
<dbReference type="GO" id="GO:0005737">
    <property type="term" value="C:cytoplasm"/>
    <property type="evidence" value="ECO:0007669"/>
    <property type="project" value="TreeGrafter"/>
</dbReference>
<feature type="region of interest" description="Disordered" evidence="5">
    <location>
        <begin position="1"/>
        <end position="104"/>
    </location>
</feature>
<feature type="compositionally biased region" description="Basic residues" evidence="5">
    <location>
        <begin position="321"/>
        <end position="341"/>
    </location>
</feature>
<feature type="compositionally biased region" description="Basic and acidic residues" evidence="5">
    <location>
        <begin position="62"/>
        <end position="78"/>
    </location>
</feature>
<organism evidence="7 8">
    <name type="scientific">Maudiozyma barnettii</name>
    <dbReference type="NCBI Taxonomy" id="61262"/>
    <lineage>
        <taxon>Eukaryota</taxon>
        <taxon>Fungi</taxon>
        <taxon>Dikarya</taxon>
        <taxon>Ascomycota</taxon>
        <taxon>Saccharomycotina</taxon>
        <taxon>Saccharomycetes</taxon>
        <taxon>Saccharomycetales</taxon>
        <taxon>Saccharomycetaceae</taxon>
        <taxon>Maudiozyma</taxon>
    </lineage>
</organism>
<evidence type="ECO:0000313" key="7">
    <source>
        <dbReference type="EMBL" id="CAB4257213.1"/>
    </source>
</evidence>
<dbReference type="GO" id="GO:0003729">
    <property type="term" value="F:mRNA binding"/>
    <property type="evidence" value="ECO:0007669"/>
    <property type="project" value="TreeGrafter"/>
</dbReference>
<feature type="domain" description="UPF3" evidence="6">
    <location>
        <begin position="103"/>
        <end position="273"/>
    </location>
</feature>
<dbReference type="Gene3D" id="3.30.70.330">
    <property type="match status" value="1"/>
</dbReference>
<feature type="compositionally biased region" description="Polar residues" evidence="5">
    <location>
        <begin position="40"/>
        <end position="60"/>
    </location>
</feature>
<feature type="compositionally biased region" description="Basic residues" evidence="5">
    <location>
        <begin position="293"/>
        <end position="309"/>
    </location>
</feature>
<evidence type="ECO:0000256" key="5">
    <source>
        <dbReference type="SAM" id="MobiDB-lite"/>
    </source>
</evidence>
<keyword evidence="4" id="KW-0539">Nucleus</keyword>
<feature type="region of interest" description="Disordered" evidence="5">
    <location>
        <begin position="292"/>
        <end position="350"/>
    </location>
</feature>
<keyword evidence="3" id="KW-0866">Nonsense-mediated mRNA decay</keyword>
<dbReference type="Proteomes" id="UP000644660">
    <property type="component" value="Unassembled WGS sequence"/>
</dbReference>
<feature type="compositionally biased region" description="Basic and acidic residues" evidence="5">
    <location>
        <begin position="399"/>
        <end position="414"/>
    </location>
</feature>
<dbReference type="InterPro" id="IPR012677">
    <property type="entry name" value="Nucleotide-bd_a/b_plait_sf"/>
</dbReference>
<reference evidence="7 8" key="1">
    <citation type="submission" date="2020-05" db="EMBL/GenBank/DDBJ databases">
        <authorList>
            <person name="Casaregola S."/>
            <person name="Devillers H."/>
            <person name="Grondin C."/>
        </authorList>
    </citation>
    <scope>NUCLEOTIDE SEQUENCE [LARGE SCALE GENOMIC DNA]</scope>
    <source>
        <strain evidence="7 8">CLIB 1767</strain>
    </source>
</reference>
<dbReference type="EMBL" id="CAEFZW010000013">
    <property type="protein sequence ID" value="CAB4257213.1"/>
    <property type="molecule type" value="Genomic_DNA"/>
</dbReference>
<feature type="region of interest" description="Disordered" evidence="5">
    <location>
        <begin position="399"/>
        <end position="427"/>
    </location>
</feature>
<dbReference type="AlphaFoldDB" id="A0A8H2ZJN1"/>
<feature type="compositionally biased region" description="Basic residues" evidence="5">
    <location>
        <begin position="16"/>
        <end position="32"/>
    </location>
</feature>
<dbReference type="CDD" id="cd12455">
    <property type="entry name" value="RRM_like_Smg4_UPF3"/>
    <property type="match status" value="1"/>
</dbReference>
<sequence length="427" mass="49639">MSSSGSSEQPNGPNKLNKRPPRRNFRRKTNKPKKIDDNAPDQSSDVTKISSETNNKTVPTVENKRPSERQTKKPSEKKPKNKTKNSRNNKSKARNKVRRDADQGFKLVLRHLPPNLTEEEFMDNLKPVIQDKKLSTFGIIDNYYRHGSIANNLFEKSVYSRAYFTFNLMEQLKEFGNNVRTLTFIDDKDNVSNPVLKVSPYVKKLGNSNVSNRKHSKKLEGTIENDPIFKQFLKTIKLMGDKDDSSYAFNNISIFKSLEKELAKEKKIDALIEKKTELAMIKLSGVDVNKMNEKKKKKKEKKKKKKKEKKANEVEDSGSVSKKKKKEKTSKKKSKQKKDKTLKKEDKNKNIVILEEAGKRELKNRMKILQEKEKKTLAMEKRLEMVNKAREQQMLLRKAKEEEAKRSDNVEHTPRTQPVKLLKHRDK</sequence>
<feature type="compositionally biased region" description="Basic residues" evidence="5">
    <location>
        <begin position="79"/>
        <end position="97"/>
    </location>
</feature>
<dbReference type="OrthoDB" id="18087at2759"/>